<dbReference type="GO" id="GO:0070772">
    <property type="term" value="C:PAS complex"/>
    <property type="evidence" value="ECO:0007669"/>
    <property type="project" value="InterPro"/>
</dbReference>
<dbReference type="Pfam" id="PF12755">
    <property type="entry name" value="Vac14_Fab1_bd"/>
    <property type="match status" value="1"/>
</dbReference>
<evidence type="ECO:0000256" key="6">
    <source>
        <dbReference type="ARBA" id="ARBA00045654"/>
    </source>
</evidence>
<comment type="subunit">
    <text evidence="7">Forms pentamers. Component of the PI(3,5)P2 regulatory complex/PAS complex, at least composed of PIKFYVE, FIG4 and VAC14. VAC14 nucleates the assembly of the complex and serves as a scaffold by pentamerizing into a star-shaped structure, which can bind a single copy each of PIKFYVE and FIG4 and coordinates their activities. Interacts with NOS1.</text>
</comment>
<reference evidence="10" key="1">
    <citation type="submission" date="2025-08" db="UniProtKB">
        <authorList>
            <consortium name="RefSeq"/>
        </authorList>
    </citation>
    <scope>IDENTIFICATION</scope>
    <source>
        <strain evidence="10">14028-0561.14</strain>
        <tissue evidence="10">Whole fly</tissue>
    </source>
</reference>
<dbReference type="InterPro" id="IPR016024">
    <property type="entry name" value="ARM-type_fold"/>
</dbReference>
<protein>
    <recommendedName>
        <fullName evidence="3">Protein VAC14 homolog</fullName>
    </recommendedName>
</protein>
<evidence type="ECO:0000256" key="3">
    <source>
        <dbReference type="ARBA" id="ARBA00013840"/>
    </source>
</evidence>
<evidence type="ECO:0000256" key="7">
    <source>
        <dbReference type="ARBA" id="ARBA00047092"/>
    </source>
</evidence>
<dbReference type="Gene3D" id="1.25.10.10">
    <property type="entry name" value="Leucine-rich Repeat Variant"/>
    <property type="match status" value="2"/>
</dbReference>
<dbReference type="SUPFAM" id="SSF48371">
    <property type="entry name" value="ARM repeat"/>
    <property type="match status" value="1"/>
</dbReference>
<dbReference type="InterPro" id="IPR026825">
    <property type="entry name" value="Vac14"/>
</dbReference>
<evidence type="ECO:0000259" key="8">
    <source>
        <dbReference type="Pfam" id="PF11916"/>
    </source>
</evidence>
<evidence type="ECO:0000256" key="2">
    <source>
        <dbReference type="ARBA" id="ARBA00010225"/>
    </source>
</evidence>
<comment type="function">
    <text evidence="6">Scaffold protein component of the PI(3,5)P2 regulatory complex which regulates both the synthesis and turnover of phosphatidylinositol 3,5-bisphosphate (PtdIns(3,5)P2). Pentamerizes into a star-shaped structure and nucleates the assembly of the complex. The pentamer binds a single copy each of PIKFYVE and FIG4 and coordinates both PIKfyve kinase activity and FIG4 phosphatase activity, being required to maintain normal levels of phosphatidylinositol 3-phosphate (PtdIns(3)P) and phosphatidylinositol 5-phosphate (PtdIns(5)P). Plays a role in the biogenesis of endosome carrier vesicles (ECV) / multivesicular bodies (MVB) transport intermediates from early endosomes.</text>
</comment>
<gene>
    <name evidence="10" type="primary">LOC108077703</name>
</gene>
<dbReference type="GO" id="GO:0006661">
    <property type="term" value="P:phosphatidylinositol biosynthetic process"/>
    <property type="evidence" value="ECO:0007669"/>
    <property type="project" value="InterPro"/>
</dbReference>
<dbReference type="OrthoDB" id="5574975at2759"/>
<dbReference type="Proteomes" id="UP001652661">
    <property type="component" value="Chromosome 3R"/>
</dbReference>
<dbReference type="GO" id="GO:0010008">
    <property type="term" value="C:endosome membrane"/>
    <property type="evidence" value="ECO:0007669"/>
    <property type="project" value="TreeGrafter"/>
</dbReference>
<dbReference type="PANTHER" id="PTHR16023:SF0">
    <property type="entry name" value="PROTEIN VAC14 HOMOLOG"/>
    <property type="match status" value="1"/>
</dbReference>
<dbReference type="RefSeq" id="XP_017026631.1">
    <property type="nucleotide sequence ID" value="XM_017171142.3"/>
</dbReference>
<evidence type="ECO:0000313" key="9">
    <source>
        <dbReference type="Proteomes" id="UP001652661"/>
    </source>
</evidence>
<accession>A0A6P4IUS0</accession>
<dbReference type="GeneID" id="108077703"/>
<dbReference type="InterPro" id="IPR021841">
    <property type="entry name" value="VAC14_Fig4p-bd"/>
</dbReference>
<name>A0A6P4IUS0_DROKI</name>
<organism evidence="9 10">
    <name type="scientific">Drosophila kikkawai</name>
    <name type="common">Fruit fly</name>
    <dbReference type="NCBI Taxonomy" id="30033"/>
    <lineage>
        <taxon>Eukaryota</taxon>
        <taxon>Metazoa</taxon>
        <taxon>Ecdysozoa</taxon>
        <taxon>Arthropoda</taxon>
        <taxon>Hexapoda</taxon>
        <taxon>Insecta</taxon>
        <taxon>Pterygota</taxon>
        <taxon>Neoptera</taxon>
        <taxon>Endopterygota</taxon>
        <taxon>Diptera</taxon>
        <taxon>Brachycera</taxon>
        <taxon>Muscomorpha</taxon>
        <taxon>Ephydroidea</taxon>
        <taxon>Drosophilidae</taxon>
        <taxon>Drosophila</taxon>
        <taxon>Sophophora</taxon>
    </lineage>
</organism>
<comment type="similarity">
    <text evidence="2">Belongs to the VAC14 family.</text>
</comment>
<keyword evidence="5" id="KW-0472">Membrane</keyword>
<keyword evidence="4" id="KW-0677">Repeat</keyword>
<feature type="domain" description="Vacuolar protein 14 C-terminal Fig4-binding" evidence="8">
    <location>
        <begin position="451"/>
        <end position="632"/>
    </location>
</feature>
<evidence type="ECO:0000256" key="1">
    <source>
        <dbReference type="ARBA" id="ARBA00004308"/>
    </source>
</evidence>
<evidence type="ECO:0000313" key="10">
    <source>
        <dbReference type="RefSeq" id="XP_017026631.1"/>
    </source>
</evidence>
<dbReference type="OMA" id="QCYQHVS"/>
<dbReference type="InterPro" id="IPR011989">
    <property type="entry name" value="ARM-like"/>
</dbReference>
<dbReference type="Pfam" id="PF11916">
    <property type="entry name" value="Vac14_Fig4_bd"/>
    <property type="match status" value="1"/>
</dbReference>
<dbReference type="FunFam" id="1.25.10.10:FF:000501">
    <property type="entry name" value="Blast:Protein VAC14 homolog"/>
    <property type="match status" value="1"/>
</dbReference>
<comment type="subcellular location">
    <subcellularLocation>
        <location evidence="1">Endomembrane system</location>
    </subcellularLocation>
</comment>
<evidence type="ECO:0000256" key="5">
    <source>
        <dbReference type="ARBA" id="ARBA00023136"/>
    </source>
</evidence>
<dbReference type="AlphaFoldDB" id="A0A6P4IUS0"/>
<proteinExistence type="inferred from homology"/>
<keyword evidence="9" id="KW-1185">Reference proteome</keyword>
<evidence type="ECO:0000256" key="4">
    <source>
        <dbReference type="ARBA" id="ARBA00022737"/>
    </source>
</evidence>
<dbReference type="PANTHER" id="PTHR16023">
    <property type="entry name" value="TAX1 BINDING PROTEIN-RELATED"/>
    <property type="match status" value="1"/>
</dbReference>
<sequence>MEPPYAPLSESCAKALGDKVYEKRKLASQEIEKMVTEFNNKNNSAQIRKLIEVLATDYATSRDANRRKGALIGLAATGLGLGKDSDKYVNGLVTPILTCLSDPEKGVRYFACESLYNVVKVARSAIIPFFPELFAAISRLVTDSDQLVKDGSELLDRLLKDIVTESSQTFNLEAFIPLLREHIYVKDAFARQYVISWISILNAVPDINMVNYLTEILDGLFVMLEDNTLEIQRMCETTISQFLKSIRNDSSSVRMEDTINTLITHAQSPNELIKSIAITWIREFVQIFGTNVLPYASGIFTAILPCLEYNVESKRSIKECAVSVNNSMMLLVSTKELKTQTVAKIDLRSIMDVLSQYLTHNSMHTKIAVLKWIHHLFTNFPNEMSVHATNLNNNLMSTLADNSDEVVLQSLSVLAEIVNSQDTRELNDFKKTHYRKFLLSLLNLFSEEKLILENRASLIIRKLCVLLNAEYIYRTFAEIIAEEVPNLKFASTVVRLLNIILLTSTELFELRTSLRNISNEKSADLFKCLYQSWAHCPVSTLSLCLLAQSYQHVSHLVTLFADVEITMELLTELDKLVQLIESPIFAPLRLTLVSKANNCADAQYLAHALFGILMLLPQTEAFDTLRNRLQCVPNYWGHEPIDERNSLEYKSGIDFDALEQHFIKLQKAHREQRIVHRKRSVITPESN</sequence>